<comment type="caution">
    <text evidence="3">The sequence shown here is derived from an EMBL/GenBank/DDBJ whole genome shotgun (WGS) entry which is preliminary data.</text>
</comment>
<reference evidence="3" key="1">
    <citation type="journal article" date="2020" name="bioRxiv">
        <title>Comparative genomics of Chlamydomonas.</title>
        <authorList>
            <person name="Craig R.J."/>
            <person name="Hasan A.R."/>
            <person name="Ness R.W."/>
            <person name="Keightley P.D."/>
        </authorList>
    </citation>
    <scope>NUCLEOTIDE SEQUENCE</scope>
    <source>
        <strain evidence="3">CCAP 11/70</strain>
    </source>
</reference>
<dbReference type="GO" id="GO:0005634">
    <property type="term" value="C:nucleus"/>
    <property type="evidence" value="ECO:0007669"/>
    <property type="project" value="TreeGrafter"/>
</dbReference>
<dbReference type="PANTHER" id="PTHR13151">
    <property type="entry name" value="CBF1 INTERACTING COREPRESSOR CIR"/>
    <property type="match status" value="1"/>
</dbReference>
<evidence type="ECO:0000313" key="3">
    <source>
        <dbReference type="EMBL" id="KAG2492382.1"/>
    </source>
</evidence>
<dbReference type="SMART" id="SM01083">
    <property type="entry name" value="Cir_N"/>
    <property type="match status" value="1"/>
</dbReference>
<feature type="compositionally biased region" description="Basic residues" evidence="1">
    <location>
        <begin position="311"/>
        <end position="323"/>
    </location>
</feature>
<sequence length="352" mass="37278">MEHIFGQAKKKEMAAPSRGAVAGVKADLERAKQGYDPANPNGTGMAWTHNFLNQKPWHPMSFRNRMKVWEHQQAKADEDKTKDKAKAEFDAEQEYLKTLSYLSPEEQQRYREVQSVSFMYQKPPGLDAALARDAEAEKKKVAQPAALPGPSGAGGGAAAPAAGAAPAASAAAAPAAPAPDPGPSRAALVDRLREDPYAVMLAAQKALANNPKFALARPRDAGAFGGYAATASNQQLLGEEELPGGGDPGAAELEALLALPADQQLKVLKRIARKRRKEEEERKLREAEEVLRAAGYDLSAMAGAGGGGGSGKHKKKSKSKGQKRKEGSKKGKKRRRTSDSGSSSGSESSGSK</sequence>
<evidence type="ECO:0000256" key="1">
    <source>
        <dbReference type="SAM" id="MobiDB-lite"/>
    </source>
</evidence>
<gene>
    <name evidence="3" type="ORF">HYH03_009330</name>
</gene>
<feature type="domain" description="CBF1-interacting co-repressor CIR N-terminal" evidence="2">
    <location>
        <begin position="56"/>
        <end position="92"/>
    </location>
</feature>
<dbReference type="GO" id="GO:0003714">
    <property type="term" value="F:transcription corepressor activity"/>
    <property type="evidence" value="ECO:0007669"/>
    <property type="project" value="InterPro"/>
</dbReference>
<protein>
    <recommendedName>
        <fullName evidence="2">CBF1-interacting co-repressor CIR N-terminal domain-containing protein</fullName>
    </recommendedName>
</protein>
<name>A0A835XZC0_9CHLO</name>
<organism evidence="3 4">
    <name type="scientific">Edaphochlamys debaryana</name>
    <dbReference type="NCBI Taxonomy" id="47281"/>
    <lineage>
        <taxon>Eukaryota</taxon>
        <taxon>Viridiplantae</taxon>
        <taxon>Chlorophyta</taxon>
        <taxon>core chlorophytes</taxon>
        <taxon>Chlorophyceae</taxon>
        <taxon>CS clade</taxon>
        <taxon>Chlamydomonadales</taxon>
        <taxon>Chlamydomonadales incertae sedis</taxon>
        <taxon>Edaphochlamys</taxon>
    </lineage>
</organism>
<proteinExistence type="predicted"/>
<feature type="region of interest" description="Disordered" evidence="1">
    <location>
        <begin position="133"/>
        <end position="189"/>
    </location>
</feature>
<feature type="compositionally biased region" description="Low complexity" evidence="1">
    <location>
        <begin position="339"/>
        <end position="352"/>
    </location>
</feature>
<dbReference type="InterPro" id="IPR019339">
    <property type="entry name" value="CIR_N_dom"/>
</dbReference>
<accession>A0A835XZC0</accession>
<dbReference type="AlphaFoldDB" id="A0A835XZC0"/>
<dbReference type="OrthoDB" id="6253837at2759"/>
<dbReference type="PANTHER" id="PTHR13151:SF2">
    <property type="entry name" value="COREPRESSOR INTERACTING WITH RBPJ 1"/>
    <property type="match status" value="1"/>
</dbReference>
<dbReference type="EMBL" id="JAEHOE010000045">
    <property type="protein sequence ID" value="KAG2492382.1"/>
    <property type="molecule type" value="Genomic_DNA"/>
</dbReference>
<dbReference type="Proteomes" id="UP000612055">
    <property type="component" value="Unassembled WGS sequence"/>
</dbReference>
<feature type="region of interest" description="Disordered" evidence="1">
    <location>
        <begin position="295"/>
        <end position="352"/>
    </location>
</feature>
<evidence type="ECO:0000313" key="4">
    <source>
        <dbReference type="Proteomes" id="UP000612055"/>
    </source>
</evidence>
<keyword evidence="4" id="KW-1185">Reference proteome</keyword>
<evidence type="ECO:0000259" key="2">
    <source>
        <dbReference type="SMART" id="SM01083"/>
    </source>
</evidence>
<feature type="compositionally biased region" description="Low complexity" evidence="1">
    <location>
        <begin position="158"/>
        <end position="175"/>
    </location>
</feature>
<dbReference type="InterPro" id="IPR040014">
    <property type="entry name" value="CIR1"/>
</dbReference>